<proteinExistence type="predicted"/>
<gene>
    <name evidence="2" type="ORF">HINF_LOCUS56692</name>
    <name evidence="1" type="ORF">HINF_LOCUS61581</name>
</gene>
<name>A0AA86R9L3_9EUKA</name>
<sequence>MQQNTSTSPKLEWRRTIQYLQYSQDSQIDLNQKYFLIFLFINFNHSILSGRQKKKTELLDELTHAMLLKLQGTELNNLQHEQKKYNLNTICCIMLPTVMTRLCTNQNLNAFQQSKLVSF</sequence>
<accession>A0AA86R9L3</accession>
<keyword evidence="3" id="KW-1185">Reference proteome</keyword>
<reference evidence="1" key="1">
    <citation type="submission" date="2023-06" db="EMBL/GenBank/DDBJ databases">
        <authorList>
            <person name="Kurt Z."/>
        </authorList>
    </citation>
    <scope>NUCLEOTIDE SEQUENCE</scope>
</reference>
<protein>
    <submittedName>
        <fullName evidence="2">Hypothetical_protein</fullName>
    </submittedName>
</protein>
<evidence type="ECO:0000313" key="3">
    <source>
        <dbReference type="Proteomes" id="UP001642409"/>
    </source>
</evidence>
<evidence type="ECO:0000313" key="2">
    <source>
        <dbReference type="EMBL" id="CAL6074376.1"/>
    </source>
</evidence>
<dbReference type="Proteomes" id="UP001642409">
    <property type="component" value="Unassembled WGS sequence"/>
</dbReference>
<dbReference type="EMBL" id="CAXDID020000308">
    <property type="protein sequence ID" value="CAL6074376.1"/>
    <property type="molecule type" value="Genomic_DNA"/>
</dbReference>
<comment type="caution">
    <text evidence="1">The sequence shown here is derived from an EMBL/GenBank/DDBJ whole genome shotgun (WGS) entry which is preliminary data.</text>
</comment>
<dbReference type="EMBL" id="CATOUU010001129">
    <property type="protein sequence ID" value="CAI9973936.1"/>
    <property type="molecule type" value="Genomic_DNA"/>
</dbReference>
<reference evidence="2 3" key="2">
    <citation type="submission" date="2024-07" db="EMBL/GenBank/DDBJ databases">
        <authorList>
            <person name="Akdeniz Z."/>
        </authorList>
    </citation>
    <scope>NUCLEOTIDE SEQUENCE [LARGE SCALE GENOMIC DNA]</scope>
</reference>
<organism evidence="1">
    <name type="scientific">Hexamita inflata</name>
    <dbReference type="NCBI Taxonomy" id="28002"/>
    <lineage>
        <taxon>Eukaryota</taxon>
        <taxon>Metamonada</taxon>
        <taxon>Diplomonadida</taxon>
        <taxon>Hexamitidae</taxon>
        <taxon>Hexamitinae</taxon>
        <taxon>Hexamita</taxon>
    </lineage>
</organism>
<dbReference type="AlphaFoldDB" id="A0AA86R9L3"/>
<evidence type="ECO:0000313" key="1">
    <source>
        <dbReference type="EMBL" id="CAI9973936.1"/>
    </source>
</evidence>